<dbReference type="OrthoDB" id="5423884at2759"/>
<reference evidence="3" key="1">
    <citation type="submission" date="2021-03" db="EMBL/GenBank/DDBJ databases">
        <authorList>
            <person name="Tagirdzhanova G."/>
        </authorList>
    </citation>
    <scope>NUCLEOTIDE SEQUENCE</scope>
</reference>
<dbReference type="Proteomes" id="UP000664521">
    <property type="component" value="Unassembled WGS sequence"/>
</dbReference>
<keyword evidence="2" id="KW-0812">Transmembrane</keyword>
<keyword evidence="2" id="KW-0472">Membrane</keyword>
<feature type="compositionally biased region" description="Basic and acidic residues" evidence="1">
    <location>
        <begin position="151"/>
        <end position="197"/>
    </location>
</feature>
<protein>
    <submittedName>
        <fullName evidence="3">Uncharacterized protein</fullName>
    </submittedName>
</protein>
<evidence type="ECO:0000313" key="4">
    <source>
        <dbReference type="Proteomes" id="UP000664521"/>
    </source>
</evidence>
<evidence type="ECO:0000313" key="3">
    <source>
        <dbReference type="EMBL" id="CAF9904597.1"/>
    </source>
</evidence>
<keyword evidence="2" id="KW-1133">Transmembrane helix</keyword>
<feature type="transmembrane region" description="Helical" evidence="2">
    <location>
        <begin position="87"/>
        <end position="109"/>
    </location>
</feature>
<evidence type="ECO:0000256" key="1">
    <source>
        <dbReference type="SAM" id="MobiDB-lite"/>
    </source>
</evidence>
<name>A0A8H3HVX1_9LECA</name>
<feature type="region of interest" description="Disordered" evidence="1">
    <location>
        <begin position="124"/>
        <end position="232"/>
    </location>
</feature>
<comment type="caution">
    <text evidence="3">The sequence shown here is derived from an EMBL/GenBank/DDBJ whole genome shotgun (WGS) entry which is preliminary data.</text>
</comment>
<evidence type="ECO:0000256" key="2">
    <source>
        <dbReference type="SAM" id="Phobius"/>
    </source>
</evidence>
<keyword evidence="4" id="KW-1185">Reference proteome</keyword>
<feature type="compositionally biased region" description="Basic residues" evidence="1">
    <location>
        <begin position="126"/>
        <end position="143"/>
    </location>
</feature>
<sequence>MPPFISRSPPPLESSPRTYSLRALIPSSLQFTPRSVLSPPTSFSMRASPTTQPFTRSLPWIFRRQVQPSIIPTTYSGLNAGPVPGTVVGIVFGSVAGFLLVLWLIYSIFMAQGWNSTSVEEEVVVSRRRSRSPRRSSPRRSSPRRPPSSRSHSEVIEVSRQRSPRRETRRETVILEETRRPAPRDDDIVEVIEEHSPPRRVRRESRRESGYRTVDPEAFGGGNRPLRKVSRR</sequence>
<proteinExistence type="predicted"/>
<dbReference type="EMBL" id="CAJPDS010000003">
    <property type="protein sequence ID" value="CAF9904597.1"/>
    <property type="molecule type" value="Genomic_DNA"/>
</dbReference>
<accession>A0A8H3HVX1</accession>
<organism evidence="3 4">
    <name type="scientific">Heterodermia speciosa</name>
    <dbReference type="NCBI Taxonomy" id="116794"/>
    <lineage>
        <taxon>Eukaryota</taxon>
        <taxon>Fungi</taxon>
        <taxon>Dikarya</taxon>
        <taxon>Ascomycota</taxon>
        <taxon>Pezizomycotina</taxon>
        <taxon>Lecanoromycetes</taxon>
        <taxon>OSLEUM clade</taxon>
        <taxon>Lecanoromycetidae</taxon>
        <taxon>Caliciales</taxon>
        <taxon>Physciaceae</taxon>
        <taxon>Heterodermia</taxon>
    </lineage>
</organism>
<gene>
    <name evidence="3" type="ORF">HETSPECPRED_004729</name>
</gene>
<dbReference type="AlphaFoldDB" id="A0A8H3HVX1"/>